<proteinExistence type="predicted"/>
<organism evidence="1 2">
    <name type="scientific">Araneus ventricosus</name>
    <name type="common">Orbweaver spider</name>
    <name type="synonym">Epeira ventricosa</name>
    <dbReference type="NCBI Taxonomy" id="182803"/>
    <lineage>
        <taxon>Eukaryota</taxon>
        <taxon>Metazoa</taxon>
        <taxon>Ecdysozoa</taxon>
        <taxon>Arthropoda</taxon>
        <taxon>Chelicerata</taxon>
        <taxon>Arachnida</taxon>
        <taxon>Araneae</taxon>
        <taxon>Araneomorphae</taxon>
        <taxon>Entelegynae</taxon>
        <taxon>Araneoidea</taxon>
        <taxon>Araneidae</taxon>
        <taxon>Araneus</taxon>
    </lineage>
</organism>
<dbReference type="AlphaFoldDB" id="A0A4Y2PCV1"/>
<sequence>MAKKFHFEVAVKTRVHRHYFKKDDCPFFSSGLELFPRWRSAKESFCTWFLGRRRQAVCLVKEEGVSTVQSQVGFGSSRFQVLETSWSFRYC</sequence>
<dbReference type="EMBL" id="BGPR01011143">
    <property type="protein sequence ID" value="GBN49828.1"/>
    <property type="molecule type" value="Genomic_DNA"/>
</dbReference>
<dbReference type="Proteomes" id="UP000499080">
    <property type="component" value="Unassembled WGS sequence"/>
</dbReference>
<protein>
    <submittedName>
        <fullName evidence="1">Uncharacterized protein</fullName>
    </submittedName>
</protein>
<reference evidence="1 2" key="1">
    <citation type="journal article" date="2019" name="Sci. Rep.">
        <title>Orb-weaving spider Araneus ventricosus genome elucidates the spidroin gene catalogue.</title>
        <authorList>
            <person name="Kono N."/>
            <person name="Nakamura H."/>
            <person name="Ohtoshi R."/>
            <person name="Moran D.A.P."/>
            <person name="Shinohara A."/>
            <person name="Yoshida Y."/>
            <person name="Fujiwara M."/>
            <person name="Mori M."/>
            <person name="Tomita M."/>
            <person name="Arakawa K."/>
        </authorList>
    </citation>
    <scope>NUCLEOTIDE SEQUENCE [LARGE SCALE GENOMIC DNA]</scope>
</reference>
<evidence type="ECO:0000313" key="2">
    <source>
        <dbReference type="Proteomes" id="UP000499080"/>
    </source>
</evidence>
<name>A0A4Y2PCV1_ARAVE</name>
<gene>
    <name evidence="1" type="ORF">AVEN_3469_1</name>
</gene>
<evidence type="ECO:0000313" key="1">
    <source>
        <dbReference type="EMBL" id="GBN49828.1"/>
    </source>
</evidence>
<accession>A0A4Y2PCV1</accession>
<keyword evidence="2" id="KW-1185">Reference proteome</keyword>
<comment type="caution">
    <text evidence="1">The sequence shown here is derived from an EMBL/GenBank/DDBJ whole genome shotgun (WGS) entry which is preliminary data.</text>
</comment>